<name>A0ABZ0AZ56_9BURK</name>
<dbReference type="InterPro" id="IPR000847">
    <property type="entry name" value="LysR_HTH_N"/>
</dbReference>
<dbReference type="Gene3D" id="3.40.190.290">
    <property type="match status" value="1"/>
</dbReference>
<protein>
    <submittedName>
        <fullName evidence="6">LysR family transcriptional regulator</fullName>
    </submittedName>
</protein>
<evidence type="ECO:0000256" key="1">
    <source>
        <dbReference type="ARBA" id="ARBA00009437"/>
    </source>
</evidence>
<dbReference type="Pfam" id="PF03466">
    <property type="entry name" value="LysR_substrate"/>
    <property type="match status" value="1"/>
</dbReference>
<dbReference type="PANTHER" id="PTHR30537:SF5">
    <property type="entry name" value="HTH-TYPE TRANSCRIPTIONAL ACTIVATOR TTDR-RELATED"/>
    <property type="match status" value="1"/>
</dbReference>
<evidence type="ECO:0000313" key="7">
    <source>
        <dbReference type="Proteomes" id="UP001302257"/>
    </source>
</evidence>
<evidence type="ECO:0000256" key="4">
    <source>
        <dbReference type="ARBA" id="ARBA00023163"/>
    </source>
</evidence>
<dbReference type="SUPFAM" id="SSF46785">
    <property type="entry name" value="Winged helix' DNA-binding domain"/>
    <property type="match status" value="1"/>
</dbReference>
<dbReference type="InterPro" id="IPR005119">
    <property type="entry name" value="LysR_subst-bd"/>
</dbReference>
<evidence type="ECO:0000259" key="5">
    <source>
        <dbReference type="PROSITE" id="PS50931"/>
    </source>
</evidence>
<evidence type="ECO:0000256" key="2">
    <source>
        <dbReference type="ARBA" id="ARBA00023015"/>
    </source>
</evidence>
<reference evidence="6 7" key="1">
    <citation type="submission" date="2023-08" db="EMBL/GenBank/DDBJ databases">
        <title>Rhodoferax potami sp. nov. and Rhodoferax mekongensis sp. nov., isolated from the Mekong River in Thailand.</title>
        <authorList>
            <person name="Kitikhun S."/>
            <person name="Charoenyingcharoen P."/>
            <person name="Siriarchawattana P."/>
            <person name="Likhitrattanapisal S."/>
            <person name="Nilsakha T."/>
            <person name="Chanpet A."/>
            <person name="Rattanawaree P."/>
            <person name="Ingsriswang S."/>
        </authorList>
    </citation>
    <scope>NUCLEOTIDE SEQUENCE [LARGE SCALE GENOMIC DNA]</scope>
    <source>
        <strain evidence="6 7">TBRC 17307</strain>
    </source>
</reference>
<organism evidence="6 7">
    <name type="scientific">Rhodoferax mekongensis</name>
    <dbReference type="NCBI Taxonomy" id="3068341"/>
    <lineage>
        <taxon>Bacteria</taxon>
        <taxon>Pseudomonadati</taxon>
        <taxon>Pseudomonadota</taxon>
        <taxon>Betaproteobacteria</taxon>
        <taxon>Burkholderiales</taxon>
        <taxon>Comamonadaceae</taxon>
        <taxon>Rhodoferax</taxon>
    </lineage>
</organism>
<dbReference type="EMBL" id="CP132507">
    <property type="protein sequence ID" value="WNO04752.1"/>
    <property type="molecule type" value="Genomic_DNA"/>
</dbReference>
<comment type="similarity">
    <text evidence="1">Belongs to the LysR transcriptional regulatory family.</text>
</comment>
<dbReference type="PROSITE" id="PS50931">
    <property type="entry name" value="HTH_LYSR"/>
    <property type="match status" value="1"/>
</dbReference>
<dbReference type="InterPro" id="IPR036390">
    <property type="entry name" value="WH_DNA-bd_sf"/>
</dbReference>
<dbReference type="InterPro" id="IPR058163">
    <property type="entry name" value="LysR-type_TF_proteobact-type"/>
</dbReference>
<gene>
    <name evidence="6" type="ORF">RAN89_17970</name>
</gene>
<keyword evidence="2" id="KW-0805">Transcription regulation</keyword>
<keyword evidence="4" id="KW-0804">Transcription</keyword>
<dbReference type="CDD" id="cd08422">
    <property type="entry name" value="PBP2_CrgA_like"/>
    <property type="match status" value="1"/>
</dbReference>
<accession>A0ABZ0AZ56</accession>
<keyword evidence="7" id="KW-1185">Reference proteome</keyword>
<dbReference type="Pfam" id="PF00126">
    <property type="entry name" value="HTH_1"/>
    <property type="match status" value="1"/>
</dbReference>
<sequence>MDRLQSMRVFQRVIDEGGFAAAARALDMSPAVVTRLVADLEEHLGTRLLHRSTRKVSLSEAGEAYLARVRAILQDIDEADALANLHTQELAGELHVLATPVLATYLLAPMLAGFRAKYPKITLHIRVESFEEPSVEEHDVTLFAADEAYDGTIVARKIATTHGILVAAPSYMQRKGIPQTPDELVAHDCLELSGSIARHQRWHLRNETNPQETVDLNLTPVISSNHIETLIAATLDGVGITPCTVELVGPLLATGELVRVLAPWVAGQVHLYAALPSRQYLPRRTRVFLDYLTEQTALMLADAQAVCGGMSGLR</sequence>
<dbReference type="PANTHER" id="PTHR30537">
    <property type="entry name" value="HTH-TYPE TRANSCRIPTIONAL REGULATOR"/>
    <property type="match status" value="1"/>
</dbReference>
<dbReference type="Proteomes" id="UP001302257">
    <property type="component" value="Chromosome"/>
</dbReference>
<feature type="domain" description="HTH lysR-type" evidence="5">
    <location>
        <begin position="1"/>
        <end position="59"/>
    </location>
</feature>
<evidence type="ECO:0000313" key="6">
    <source>
        <dbReference type="EMBL" id="WNO04752.1"/>
    </source>
</evidence>
<evidence type="ECO:0000256" key="3">
    <source>
        <dbReference type="ARBA" id="ARBA00023125"/>
    </source>
</evidence>
<proteinExistence type="inferred from homology"/>
<dbReference type="InterPro" id="IPR036388">
    <property type="entry name" value="WH-like_DNA-bd_sf"/>
</dbReference>
<dbReference type="Gene3D" id="1.10.10.10">
    <property type="entry name" value="Winged helix-like DNA-binding domain superfamily/Winged helix DNA-binding domain"/>
    <property type="match status" value="1"/>
</dbReference>
<dbReference type="RefSeq" id="WP_313867581.1">
    <property type="nucleotide sequence ID" value="NZ_CP132507.1"/>
</dbReference>
<dbReference type="SUPFAM" id="SSF53850">
    <property type="entry name" value="Periplasmic binding protein-like II"/>
    <property type="match status" value="1"/>
</dbReference>
<keyword evidence="3" id="KW-0238">DNA-binding</keyword>